<keyword evidence="5" id="KW-0812">Transmembrane</keyword>
<dbReference type="Pfam" id="PF05758">
    <property type="entry name" value="Ycf1"/>
    <property type="match status" value="1"/>
</dbReference>
<dbReference type="GO" id="GO:0009706">
    <property type="term" value="C:chloroplast inner membrane"/>
    <property type="evidence" value="ECO:0007669"/>
    <property type="project" value="UniProtKB-SubCell"/>
</dbReference>
<evidence type="ECO:0000313" key="6">
    <source>
        <dbReference type="EMBL" id="QVX29638.1"/>
    </source>
</evidence>
<keyword evidence="5" id="KW-0472">Membrane</keyword>
<feature type="coiled-coil region" evidence="4">
    <location>
        <begin position="727"/>
        <end position="760"/>
    </location>
</feature>
<evidence type="ECO:0000256" key="3">
    <source>
        <dbReference type="ARBA" id="ARBA00022780"/>
    </source>
</evidence>
<protein>
    <submittedName>
        <fullName evidence="6">Hypothetical chloroplast RF1</fullName>
    </submittedName>
</protein>
<accession>A0A8E7ITI6</accession>
<dbReference type="EMBL" id="MW628952">
    <property type="protein sequence ID" value="QVX29638.1"/>
    <property type="molecule type" value="Genomic_DNA"/>
</dbReference>
<name>A0A8E7ITI6_9FABA</name>
<dbReference type="PANTHER" id="PTHR33163">
    <property type="entry name" value="PROTEIN TIC 214-RELATED"/>
    <property type="match status" value="1"/>
</dbReference>
<comment type="function">
    <text evidence="1">Involved in protein precursor import into chloroplasts. May be part of an intermediate translocation complex acting as a protein-conducting channel at the inner envelope.</text>
</comment>
<organism evidence="6">
    <name type="scientific">Pterodon abruptus</name>
    <dbReference type="NCBI Taxonomy" id="1231570"/>
    <lineage>
        <taxon>Eukaryota</taxon>
        <taxon>Viridiplantae</taxon>
        <taxon>Streptophyta</taxon>
        <taxon>Embryophyta</taxon>
        <taxon>Tracheophyta</taxon>
        <taxon>Spermatophyta</taxon>
        <taxon>Magnoliopsida</taxon>
        <taxon>eudicotyledons</taxon>
        <taxon>Gunneridae</taxon>
        <taxon>Pentapetalae</taxon>
        <taxon>rosids</taxon>
        <taxon>fabids</taxon>
        <taxon>Fabales</taxon>
        <taxon>Fabaceae</taxon>
        <taxon>Papilionoideae</taxon>
        <taxon>ADA clade</taxon>
        <taxon>Dipterygeae</taxon>
        <taxon>Pterodon</taxon>
    </lineage>
</organism>
<reference evidence="6" key="1">
    <citation type="journal article" date="2021" name="Plant J.">
        <title>The chicken or the egg? Plastome evolution and an independent loss of the inverted repeat in papilionoid legumes.</title>
        <authorList>
            <person name="Lee C."/>
            <person name="Choi I.S."/>
            <person name="Cardoso D."/>
            <person name="de Lima H.C."/>
            <person name="de Queiroz L.P."/>
            <person name="Wojciechowski M.F."/>
            <person name="Jansen R.K."/>
            <person name="Ruhlman T.A."/>
        </authorList>
    </citation>
    <scope>NUCLEOTIDE SEQUENCE</scope>
</reference>
<feature type="transmembrane region" description="Helical" evidence="5">
    <location>
        <begin position="57"/>
        <end position="78"/>
    </location>
</feature>
<evidence type="ECO:0000256" key="4">
    <source>
        <dbReference type="SAM" id="Coils"/>
    </source>
</evidence>
<feature type="transmembrane region" description="Helical" evidence="5">
    <location>
        <begin position="18"/>
        <end position="45"/>
    </location>
</feature>
<feature type="transmembrane region" description="Helical" evidence="5">
    <location>
        <begin position="220"/>
        <end position="240"/>
    </location>
</feature>
<keyword evidence="3" id="KW-1001">Plastid inner membrane</keyword>
<evidence type="ECO:0000256" key="2">
    <source>
        <dbReference type="ARBA" id="ARBA00004478"/>
    </source>
</evidence>
<feature type="transmembrane region" description="Helical" evidence="5">
    <location>
        <begin position="163"/>
        <end position="187"/>
    </location>
</feature>
<keyword evidence="5" id="KW-1133">Transmembrane helix</keyword>
<evidence type="ECO:0000256" key="1">
    <source>
        <dbReference type="ARBA" id="ARBA00002515"/>
    </source>
</evidence>
<comment type="subcellular location">
    <subcellularLocation>
        <location evidence="2">Plastid</location>
        <location evidence="2">Chloroplast inner membrane</location>
        <topology evidence="2">Multi-pass membrane protein</topology>
    </subcellularLocation>
</comment>
<sequence length="1906" mass="230018">MIFQSFILDNLVSLCLKIINSVVVVGLYYGFLTTFSIGPSYLFLLRAQVMEKRTEKKVSATTGFITGQLMMFISIYYAPLHLALGRPHTITVIAVSYLFFHFFYNNDKYFVNYGYKNRTSIRYFTIQRIFFNNLIFQLLNLSSSMLGRLVNIYMFRCNNKLLFLTNIFVGWLIGHIFLSKWIGLILVRIQQPIRSNKYVIKYVMSNTYIMYYFRKARSKMFIVLLFSISCYYSFRTLSVFTRQLPEIQERTEIDIEIDQNEIDQSNSEIDKEKEEEDLSTYSTYLFSEKEKNSYKIDETEDKKIFEFEKPLVSTLFDYKWQNRPLRYIINSRFSNIERTEISQFFFHTCQSDGKERISFTYPPSLSTFFEMIETKMSLFTIEKISYEELSNYWSSANEEKRKKLSNEFINRIAVLDKKAVDKKFIPLDILEKRIKLCNDETKTKYLPKIYDPFLNVHYRGRIKKSFLPSIKNKTYAKNDIWINKIHDILLNIKNDYTEFEQKIDTFDRKSLLTQISSFLNLISKFSGKSVSSLNFEILYLSTEHKQDSTTIKIKLLFDAFDAIRTDLNDDKTIVNTKKWIGIKEIRKKIPRWTHKIFDELEQLLREREDDKILSRFFRYMLVFSGNLFYQNYDDTLDTPNTADQNKEQFYLKRYFEVPDFRRDIIKGSIRALRRKTVTFKFFQASLNSPLFLDQFDIISLFDILEQPTKIFLIFKDWMRKLKEFRILDYTEDKTKESEKKKKEEERKRDEKDEKRRMERRMQIAEAWDEFPHGHIIRGFILITHCILRKYIIFPSLIITKNIVRILLFQSPEWSEDFQDWKKERYMKCTYDGVPFSERAFDFPEEWLEEGIQIKIAFPFRLKPWHKSTLRSTEREKDPMKKKKAKKMVKKEKDFYFLTIFGTEVELPFASVPRNRSPFLFFDPVFKELKKKMKKFKKKMQKWKKNRFLIRKVSKRTKWIINSILFVKKKIFKEKEIYKLSKSQKDSTINKNNPLIYEKEIYELSKSQKDSTINKNNPLIYESSIPIQSINWTNCSLTEKKIKDRNDKTKTILKQIEKEINIISSNKTTYDAKRLFQKNILQILQRRNVRLARKLYSFFQFFIKRLYRNIFLCIISIRRINILLESKKKIINKSIYNNEVNAEITDKTNQSIIYSISTIKKISTIKNSTYNIRNTNSQNSCDVSCLSQAYVFYKLSQIQVFNIYKSKLKSIFEYPRRSFFLKNEIKDYFFGIQGIFHSKLRHKNPHNSVMNQWTNWLKGHSKYDLSERRWSRLVPQKWRNKINEHCIAQNKDLTKCDSYEKPRLILYKKEKVDSLKLKNKLKKQYGYGLLSYKSIYFADKKDSYIYVYRSPFQTNKKKAISYNYNRHKQKVVDITRDISIKNYLVEDDFLDMKKNLNRNFLDRKFFESKILIQADKKKAISYNYNMHKQKISYNYNMHKQKAADITGDISIKNYLVEDDFLDMEKNLNKSFLDRKFFEWTILTFYIRNKVDFEAWIDTDSDYSFRIHKEINPSNQNKTFFDWMGMNVEIPNRSISKLEFWFFSKFVKFYNAYTSNPWIIPIKLLFFNKNISGRVDLESYLSNKYIEEDYAGSDRKKGMSIEEIKKYQKEIANNIALELTFWLRNYLVLQLNLHHDSLNQRLMNYIDVYSMLIRLRMRNVKEIAIGSIQRGELSLDIMMIENHKHLTLLSNKAMLIIEPVFLSRKNKNDEQFIMYQTLVLSLLHKNTHQIDEIYRTNQREREKSDVDKKNFSKYITRKRTRLQKMIEINQKNHYDLLVAENILSTRRRRELRIRICFNPRNTNSVHRNTASYNENKVNNYCQVLAKNIKDLNRNRQILINLINLKFFLRIDYLFENLACMNRFNLKFFLWPNYRLEDLACMNRYWFNTNNGSRFSILRIHMYPRLKIR</sequence>
<dbReference type="PANTHER" id="PTHR33163:SF40">
    <property type="entry name" value="PROTEIN TIC 214"/>
    <property type="match status" value="1"/>
</dbReference>
<gene>
    <name evidence="6" type="primary">ycf1</name>
</gene>
<geneLocation type="plastid" evidence="6"/>
<keyword evidence="4" id="KW-0175">Coiled coil</keyword>
<evidence type="ECO:0000256" key="5">
    <source>
        <dbReference type="SAM" id="Phobius"/>
    </source>
</evidence>
<dbReference type="InterPro" id="IPR008896">
    <property type="entry name" value="TIC214"/>
</dbReference>
<feature type="transmembrane region" description="Helical" evidence="5">
    <location>
        <begin position="125"/>
        <end position="143"/>
    </location>
</feature>
<keyword evidence="6" id="KW-0934">Plastid</keyword>
<feature type="transmembrane region" description="Helical" evidence="5">
    <location>
        <begin position="84"/>
        <end position="104"/>
    </location>
</feature>
<proteinExistence type="predicted"/>